<dbReference type="Proteomes" id="UP000015354">
    <property type="component" value="Unassembled WGS sequence"/>
</dbReference>
<accession>S9TNI8</accession>
<comment type="caution">
    <text evidence="1">The sequence shown here is derived from an EMBL/GenBank/DDBJ whole genome shotgun (WGS) entry which is preliminary data.</text>
</comment>
<reference evidence="1 2" key="1">
    <citation type="journal article" date="2013" name="PLoS ONE">
        <title>Predicting the Proteins of Angomonas deanei, Strigomonas culicis and Their Respective Endosymbionts Reveals New Aspects of the Trypanosomatidae Family.</title>
        <authorList>
            <person name="Motta M.C."/>
            <person name="Martins A.C."/>
            <person name="de Souza S.S."/>
            <person name="Catta-Preta C.M."/>
            <person name="Silva R."/>
            <person name="Klein C.C."/>
            <person name="de Almeida L.G."/>
            <person name="de Lima Cunha O."/>
            <person name="Ciapina L.P."/>
            <person name="Brocchi M."/>
            <person name="Colabardini A.C."/>
            <person name="de Araujo Lima B."/>
            <person name="Machado C.R."/>
            <person name="de Almeida Soares C.M."/>
            <person name="Probst C.M."/>
            <person name="de Menezes C.B."/>
            <person name="Thompson C.E."/>
            <person name="Bartholomeu D.C."/>
            <person name="Gradia D.F."/>
            <person name="Pavoni D.P."/>
            <person name="Grisard E.C."/>
            <person name="Fantinatti-Garboggini F."/>
            <person name="Marchini F.K."/>
            <person name="Rodrigues-Luiz G.F."/>
            <person name="Wagner G."/>
            <person name="Goldman G.H."/>
            <person name="Fietto J.L."/>
            <person name="Elias M.C."/>
            <person name="Goldman M.H."/>
            <person name="Sagot M.F."/>
            <person name="Pereira M."/>
            <person name="Stoco P.H."/>
            <person name="de Mendonca-Neto R.P."/>
            <person name="Teixeira S.M."/>
            <person name="Maciel T.E."/>
            <person name="de Oliveira Mendes T.A."/>
            <person name="Urmenyi T.P."/>
            <person name="de Souza W."/>
            <person name="Schenkman S."/>
            <person name="de Vasconcelos A.T."/>
        </authorList>
    </citation>
    <scope>NUCLEOTIDE SEQUENCE [LARGE SCALE GENOMIC DNA]</scope>
</reference>
<dbReference type="AlphaFoldDB" id="S9TNI8"/>
<protein>
    <submittedName>
        <fullName evidence="1">Uncharacterized protein</fullName>
    </submittedName>
</protein>
<name>S9TNI8_9TRYP</name>
<keyword evidence="2" id="KW-1185">Reference proteome</keyword>
<evidence type="ECO:0000313" key="1">
    <source>
        <dbReference type="EMBL" id="EPY17953.1"/>
    </source>
</evidence>
<organism evidence="1 2">
    <name type="scientific">Strigomonas culicis</name>
    <dbReference type="NCBI Taxonomy" id="28005"/>
    <lineage>
        <taxon>Eukaryota</taxon>
        <taxon>Discoba</taxon>
        <taxon>Euglenozoa</taxon>
        <taxon>Kinetoplastea</taxon>
        <taxon>Metakinetoplastina</taxon>
        <taxon>Trypanosomatida</taxon>
        <taxon>Trypanosomatidae</taxon>
        <taxon>Strigomonadinae</taxon>
        <taxon>Strigomonas</taxon>
    </lineage>
</organism>
<evidence type="ECO:0000313" key="2">
    <source>
        <dbReference type="Proteomes" id="UP000015354"/>
    </source>
</evidence>
<proteinExistence type="predicted"/>
<dbReference type="EMBL" id="ATMH01010205">
    <property type="protein sequence ID" value="EPY17953.1"/>
    <property type="molecule type" value="Genomic_DNA"/>
</dbReference>
<gene>
    <name evidence="1" type="ORF">STCU_10295</name>
</gene>
<sequence length="93" mass="10114">MLRASGAACGPPPCTFARLVVHDRLSESRRFLFLYSRRKRSGTFRSRLLTPPATAVAVVHGAWRRRGERLPAATAAAMRGASDAVCGSSTRAW</sequence>